<feature type="region of interest" description="Disordered" evidence="1">
    <location>
        <begin position="70"/>
        <end position="94"/>
    </location>
</feature>
<evidence type="ECO:0000256" key="2">
    <source>
        <dbReference type="SAM" id="Phobius"/>
    </source>
</evidence>
<feature type="compositionally biased region" description="Basic and acidic residues" evidence="1">
    <location>
        <begin position="1"/>
        <end position="10"/>
    </location>
</feature>
<gene>
    <name evidence="3" type="ORF">J2Z17_002054</name>
</gene>
<evidence type="ECO:0000313" key="3">
    <source>
        <dbReference type="EMBL" id="MBP1850617.1"/>
    </source>
</evidence>
<dbReference type="EMBL" id="JAGGJU010000005">
    <property type="protein sequence ID" value="MBP1850617.1"/>
    <property type="molecule type" value="Genomic_DNA"/>
</dbReference>
<organism evidence="3 4">
    <name type="scientific">Rhizobium halophytocola</name>
    <dbReference type="NCBI Taxonomy" id="735519"/>
    <lineage>
        <taxon>Bacteria</taxon>
        <taxon>Pseudomonadati</taxon>
        <taxon>Pseudomonadota</taxon>
        <taxon>Alphaproteobacteria</taxon>
        <taxon>Hyphomicrobiales</taxon>
        <taxon>Rhizobiaceae</taxon>
        <taxon>Rhizobium/Agrobacterium group</taxon>
        <taxon>Rhizobium</taxon>
    </lineage>
</organism>
<dbReference type="Proteomes" id="UP000759443">
    <property type="component" value="Unassembled WGS sequence"/>
</dbReference>
<feature type="compositionally biased region" description="Low complexity" evidence="1">
    <location>
        <begin position="138"/>
        <end position="152"/>
    </location>
</feature>
<dbReference type="Gene3D" id="1.10.150.20">
    <property type="entry name" value="5' to 3' exonuclease, C-terminal subdomain"/>
    <property type="match status" value="1"/>
</dbReference>
<keyword evidence="2" id="KW-0812">Transmembrane</keyword>
<keyword evidence="2" id="KW-0472">Membrane</keyword>
<feature type="compositionally biased region" description="Basic and acidic residues" evidence="1">
    <location>
        <begin position="18"/>
        <end position="27"/>
    </location>
</feature>
<sequence length="250" mass="25542">MAKAPDKKTEGQTASPDDLSRLADAMKDMSSNPLVTTPAAAMMAASAIGFGMATQMTGMFFSMMQAMADDGRKAGDAARDMAEEPVAKAASAPQPATAEAVAPVAEAPAAKTPAAKAPARKSAAPAKAKAKSVEKTVAKAPAKPAAKTIKPSPKAKKATRPETVAKPVAKAEKPAAAPRRKAKAGDLKQIDGIGPKVEERLKAMGVETIADIAGWSAADIARFDTELSLAGRIARDDWVGQAKTIVGGRG</sequence>
<protein>
    <submittedName>
        <fullName evidence="3">NADH-quinone oxidoreductase subunit E</fullName>
    </submittedName>
</protein>
<keyword evidence="2" id="KW-1133">Transmembrane helix</keyword>
<comment type="caution">
    <text evidence="3">The sequence shown here is derived from an EMBL/GenBank/DDBJ whole genome shotgun (WGS) entry which is preliminary data.</text>
</comment>
<keyword evidence="4" id="KW-1185">Reference proteome</keyword>
<proteinExistence type="predicted"/>
<feature type="region of interest" description="Disordered" evidence="1">
    <location>
        <begin position="110"/>
        <end position="190"/>
    </location>
</feature>
<accession>A0ABS4DY53</accession>
<name>A0ABS4DY53_9HYPH</name>
<feature type="transmembrane region" description="Helical" evidence="2">
    <location>
        <begin position="39"/>
        <end position="63"/>
    </location>
</feature>
<feature type="compositionally biased region" description="Basic and acidic residues" evidence="1">
    <location>
        <begin position="70"/>
        <end position="86"/>
    </location>
</feature>
<evidence type="ECO:0000256" key="1">
    <source>
        <dbReference type="SAM" id="MobiDB-lite"/>
    </source>
</evidence>
<dbReference type="RefSeq" id="WP_209944536.1">
    <property type="nucleotide sequence ID" value="NZ_JAGGJU010000005.1"/>
</dbReference>
<reference evidence="3 4" key="1">
    <citation type="submission" date="2021-03" db="EMBL/GenBank/DDBJ databases">
        <title>Genomic Encyclopedia of Type Strains, Phase IV (KMG-IV): sequencing the most valuable type-strain genomes for metagenomic binning, comparative biology and taxonomic classification.</title>
        <authorList>
            <person name="Goeker M."/>
        </authorList>
    </citation>
    <scope>NUCLEOTIDE SEQUENCE [LARGE SCALE GENOMIC DNA]</scope>
    <source>
        <strain evidence="3 4">DSM 21600</strain>
    </source>
</reference>
<feature type="compositionally biased region" description="Low complexity" evidence="1">
    <location>
        <begin position="110"/>
        <end position="127"/>
    </location>
</feature>
<feature type="region of interest" description="Disordered" evidence="1">
    <location>
        <begin position="1"/>
        <end position="27"/>
    </location>
</feature>
<evidence type="ECO:0000313" key="4">
    <source>
        <dbReference type="Proteomes" id="UP000759443"/>
    </source>
</evidence>